<comment type="caution">
    <text evidence="2">The sequence shown here is derived from an EMBL/GenBank/DDBJ whole genome shotgun (WGS) entry which is preliminary data.</text>
</comment>
<dbReference type="Proteomes" id="UP000626092">
    <property type="component" value="Unassembled WGS sequence"/>
</dbReference>
<proteinExistence type="predicted"/>
<reference evidence="2" key="1">
    <citation type="submission" date="2019-11" db="EMBL/GenBank/DDBJ databases">
        <authorList>
            <person name="Liu Y."/>
            <person name="Hou J."/>
            <person name="Li T.-Q."/>
            <person name="Guan C.-H."/>
            <person name="Wu X."/>
            <person name="Wu H.-Z."/>
            <person name="Ling F."/>
            <person name="Zhang R."/>
            <person name="Shi X.-G."/>
            <person name="Ren J.-P."/>
            <person name="Chen E.-F."/>
            <person name="Sun J.-M."/>
        </authorList>
    </citation>
    <scope>NUCLEOTIDE SEQUENCE</scope>
    <source>
        <strain evidence="2">Adult_tree_wgs_1</strain>
        <tissue evidence="2">Leaves</tissue>
    </source>
</reference>
<dbReference type="PANTHER" id="PTHR31515:SF0">
    <property type="entry name" value="TRANSMEMBRANE PROTEIN"/>
    <property type="match status" value="1"/>
</dbReference>
<name>A0A834GX25_RHOSS</name>
<dbReference type="AlphaFoldDB" id="A0A834GX25"/>
<gene>
    <name evidence="2" type="ORF">RHSIM_Rhsim05G0134500</name>
</gene>
<feature type="region of interest" description="Disordered" evidence="1">
    <location>
        <begin position="158"/>
        <end position="188"/>
    </location>
</feature>
<dbReference type="OrthoDB" id="18451at2759"/>
<keyword evidence="3" id="KW-1185">Reference proteome</keyword>
<dbReference type="EMBL" id="WJXA01000005">
    <property type="protein sequence ID" value="KAF7143360.1"/>
    <property type="molecule type" value="Genomic_DNA"/>
</dbReference>
<evidence type="ECO:0000313" key="3">
    <source>
        <dbReference type="Proteomes" id="UP000626092"/>
    </source>
</evidence>
<evidence type="ECO:0000256" key="1">
    <source>
        <dbReference type="SAM" id="MobiDB-lite"/>
    </source>
</evidence>
<sequence length="188" mass="21212">MVHAGQEVVMIGGSHALHQHEKLAIALSKAMRGHSLQKTKNDGQVHVHTKTHLDSAILKEEMERSADMLAAGLLEMSQTLHFLVNFTFASFVFSLADVDPHLMMEDESLVWTSNDVIVLQHQIPPPRGLDHVSIWQWVLYVLEDFTVLNELKLRSTRPNRRESFSSTTGHRHMKDSPLLPAPPIVMAE</sequence>
<organism evidence="2 3">
    <name type="scientific">Rhododendron simsii</name>
    <name type="common">Sims's rhododendron</name>
    <dbReference type="NCBI Taxonomy" id="118357"/>
    <lineage>
        <taxon>Eukaryota</taxon>
        <taxon>Viridiplantae</taxon>
        <taxon>Streptophyta</taxon>
        <taxon>Embryophyta</taxon>
        <taxon>Tracheophyta</taxon>
        <taxon>Spermatophyta</taxon>
        <taxon>Magnoliopsida</taxon>
        <taxon>eudicotyledons</taxon>
        <taxon>Gunneridae</taxon>
        <taxon>Pentapetalae</taxon>
        <taxon>asterids</taxon>
        <taxon>Ericales</taxon>
        <taxon>Ericaceae</taxon>
        <taxon>Ericoideae</taxon>
        <taxon>Rhodoreae</taxon>
        <taxon>Rhododendron</taxon>
    </lineage>
</organism>
<feature type="compositionally biased region" description="Pro residues" evidence="1">
    <location>
        <begin position="179"/>
        <end position="188"/>
    </location>
</feature>
<dbReference type="PANTHER" id="PTHR31515">
    <property type="entry name" value="TRANSMEMBRANE PROTEIN-RELATED"/>
    <property type="match status" value="1"/>
</dbReference>
<evidence type="ECO:0000313" key="2">
    <source>
        <dbReference type="EMBL" id="KAF7143360.1"/>
    </source>
</evidence>
<protein>
    <submittedName>
        <fullName evidence="2">Uncharacterized protein</fullName>
    </submittedName>
</protein>
<accession>A0A834GX25</accession>